<dbReference type="AlphaFoldDB" id="A0A9P5LJ55"/>
<feature type="repeat" description="ANK" evidence="3">
    <location>
        <begin position="565"/>
        <end position="597"/>
    </location>
</feature>
<evidence type="ECO:0000256" key="2">
    <source>
        <dbReference type="ARBA" id="ARBA00023043"/>
    </source>
</evidence>
<evidence type="ECO:0000256" key="1">
    <source>
        <dbReference type="ARBA" id="ARBA00022737"/>
    </source>
</evidence>
<organism evidence="5 6">
    <name type="scientific">Cylindrodendrum hubeiense</name>
    <dbReference type="NCBI Taxonomy" id="595255"/>
    <lineage>
        <taxon>Eukaryota</taxon>
        <taxon>Fungi</taxon>
        <taxon>Dikarya</taxon>
        <taxon>Ascomycota</taxon>
        <taxon>Pezizomycotina</taxon>
        <taxon>Sordariomycetes</taxon>
        <taxon>Hypocreomycetidae</taxon>
        <taxon>Hypocreales</taxon>
        <taxon>Nectriaceae</taxon>
        <taxon>Cylindrodendrum</taxon>
    </lineage>
</organism>
<feature type="repeat" description="ANK" evidence="3">
    <location>
        <begin position="879"/>
        <end position="911"/>
    </location>
</feature>
<proteinExistence type="predicted"/>
<protein>
    <recommendedName>
        <fullName evidence="4">Clr5 domain-containing protein</fullName>
    </recommendedName>
</protein>
<dbReference type="InterPro" id="IPR002110">
    <property type="entry name" value="Ankyrin_rpt"/>
</dbReference>
<feature type="repeat" description="ANK" evidence="3">
    <location>
        <begin position="412"/>
        <end position="444"/>
    </location>
</feature>
<dbReference type="EMBL" id="JAANBB010000046">
    <property type="protein sequence ID" value="KAF7553420.1"/>
    <property type="molecule type" value="Genomic_DNA"/>
</dbReference>
<accession>A0A9P5LJ55</accession>
<evidence type="ECO:0000259" key="4">
    <source>
        <dbReference type="Pfam" id="PF14420"/>
    </source>
</evidence>
<gene>
    <name evidence="5" type="ORF">G7Z17_g3661</name>
</gene>
<feature type="repeat" description="ANK" evidence="3">
    <location>
        <begin position="207"/>
        <end position="239"/>
    </location>
</feature>
<dbReference type="Pfam" id="PF14420">
    <property type="entry name" value="Clr5"/>
    <property type="match status" value="1"/>
</dbReference>
<dbReference type="PANTHER" id="PTHR24126">
    <property type="entry name" value="ANKYRIN REPEAT, PH AND SEC7 DOMAIN CONTAINING PROTEIN SECG-RELATED"/>
    <property type="match status" value="1"/>
</dbReference>
<evidence type="ECO:0000313" key="5">
    <source>
        <dbReference type="EMBL" id="KAF7553420.1"/>
    </source>
</evidence>
<dbReference type="Pfam" id="PF00023">
    <property type="entry name" value="Ank"/>
    <property type="match status" value="2"/>
</dbReference>
<feature type="domain" description="Clr5" evidence="4">
    <location>
        <begin position="9"/>
        <end position="61"/>
    </location>
</feature>
<feature type="repeat" description="ANK" evidence="3">
    <location>
        <begin position="914"/>
        <end position="946"/>
    </location>
</feature>
<dbReference type="PROSITE" id="PS50297">
    <property type="entry name" value="ANK_REP_REGION"/>
    <property type="match status" value="9"/>
</dbReference>
<feature type="repeat" description="ANK" evidence="3">
    <location>
        <begin position="809"/>
        <end position="841"/>
    </location>
</feature>
<comment type="caution">
    <text evidence="5">The sequence shown here is derived from an EMBL/GenBank/DDBJ whole genome shotgun (WGS) entry which is preliminary data.</text>
</comment>
<dbReference type="Proteomes" id="UP000722485">
    <property type="component" value="Unassembled WGS sequence"/>
</dbReference>
<name>A0A9P5LJ55_9HYPO</name>
<evidence type="ECO:0000256" key="3">
    <source>
        <dbReference type="PROSITE-ProRule" id="PRU00023"/>
    </source>
</evidence>
<reference evidence="5" key="1">
    <citation type="submission" date="2020-03" db="EMBL/GenBank/DDBJ databases">
        <title>Draft Genome Sequence of Cylindrodendrum hubeiense.</title>
        <authorList>
            <person name="Buettner E."/>
            <person name="Kellner H."/>
        </authorList>
    </citation>
    <scope>NUCLEOTIDE SEQUENCE</scope>
    <source>
        <strain evidence="5">IHI 201604</strain>
    </source>
</reference>
<dbReference type="PRINTS" id="PR01415">
    <property type="entry name" value="ANKYRIN"/>
</dbReference>
<evidence type="ECO:0000313" key="6">
    <source>
        <dbReference type="Proteomes" id="UP000722485"/>
    </source>
</evidence>
<dbReference type="SMART" id="SM00248">
    <property type="entry name" value="ANK"/>
    <property type="match status" value="17"/>
</dbReference>
<keyword evidence="6" id="KW-1185">Reference proteome</keyword>
<keyword evidence="1" id="KW-0677">Repeat</keyword>
<feature type="repeat" description="ANK" evidence="3">
    <location>
        <begin position="774"/>
        <end position="806"/>
    </location>
</feature>
<sequence>MSYAPRIPTAQWELHKKQIRTLYLVEDNTLDQTIKIMTNRYGFSATDKQYVRKLKNWGMKKNVRSHQWKKSVSLVQGRKALGKETKLIIDGMNISAKRMKKEMSRYSYLSHGLGGLSGNIPQQNFGTVDYILTKSPLVVSADTSLGVIAHTPPSDNPLLIFLNTPWIKFQSSMESFLGATRLNNVNFVRMLLIGGANPSSADIDGRNPSTVLNIAAQEHNLRIVDLLLSCGADPNDSGHSEYTILDSFWNCNGIEDNDSIIPIMEILIKAGGRITPNIDRILEASLKIENFKLIELLLESASELKESPASTKIKLQWAIERNELEMVQVLNNHGVDVNCLSLRFECSPKIMNKFSCWTTPIAIAAKKDYVDMTQLLLNLGADANVMVPWDHLATRTATQYRQHIRPWFVEHGPKPALHQAAWNGNKFMVEMLLNHGANIHLTDYFGYTPLQRACESNHLDVVRVLLSYGANADKTVLRGATEHGIGEVAGILLFHILNTNSSRAALEAAVEVGSIELVTTLLKAGPHPHPMSIHDAVSTPRKSVEIVKLLLDAGASVDEVSCCDSTRTPLQMAVRQNDLKLVNLLLQYGADIRYVKGTKPRSSRDNSTTQQESDRIEIVLALLQQGVDINSYSLHADSCTFLEAAIEFHNFSVVELLLDQGANPTQCRNSSDKSLLHSALEHAYFAEIGIYEPFPFEIFNALISHGADVNIDSFVAVEMFVEDIMEMTNFYSQYPFRDMETTPLQSAVMFALDDAVRLLLQNGADINNLPEEGLEFTPLQMAIVLGHGELIEALLESGAHINTPARAEIGFTALQAAILTNNNDLTQRLLDAGAEIDAPASSERGITALQAAAFKDNDEITQALLSRNPNVNAPPCRVGGATALQYAAINGNLDLVVQLLEKGADINAAPSDKEGRTALQGAAEHGRLDIVHLLLENDGEVDFLEERCKEAAEFADVAGHRTIANILRNWERPLY</sequence>
<dbReference type="InterPro" id="IPR025676">
    <property type="entry name" value="Clr5_dom"/>
</dbReference>
<dbReference type="SUPFAM" id="SSF48403">
    <property type="entry name" value="Ankyrin repeat"/>
    <property type="match status" value="3"/>
</dbReference>
<feature type="repeat" description="ANK" evidence="3">
    <location>
        <begin position="739"/>
        <end position="771"/>
    </location>
</feature>
<keyword evidence="2 3" id="KW-0040">ANK repeat</keyword>
<feature type="repeat" description="ANK" evidence="3">
    <location>
        <begin position="359"/>
        <end position="388"/>
    </location>
</feature>
<dbReference type="Pfam" id="PF12796">
    <property type="entry name" value="Ank_2"/>
    <property type="match status" value="4"/>
</dbReference>
<dbReference type="PROSITE" id="PS50088">
    <property type="entry name" value="ANK_REPEAT"/>
    <property type="match status" value="10"/>
</dbReference>
<dbReference type="Gene3D" id="1.25.40.20">
    <property type="entry name" value="Ankyrin repeat-containing domain"/>
    <property type="match status" value="6"/>
</dbReference>
<feature type="repeat" description="ANK" evidence="3">
    <location>
        <begin position="445"/>
        <end position="473"/>
    </location>
</feature>
<dbReference type="PANTHER" id="PTHR24126:SF14">
    <property type="entry name" value="ANK_REP_REGION DOMAIN-CONTAINING PROTEIN"/>
    <property type="match status" value="1"/>
</dbReference>
<dbReference type="OrthoDB" id="539213at2759"/>
<dbReference type="InterPro" id="IPR036770">
    <property type="entry name" value="Ankyrin_rpt-contain_sf"/>
</dbReference>